<evidence type="ECO:0000256" key="2">
    <source>
        <dbReference type="ARBA" id="ARBA00023125"/>
    </source>
</evidence>
<accession>A0ABU9Y199</accession>
<dbReference type="InterPro" id="IPR036390">
    <property type="entry name" value="WH_DNA-bd_sf"/>
</dbReference>
<dbReference type="PANTHER" id="PTHR24567:SF68">
    <property type="entry name" value="DNA-BINDING TRANSCRIPTIONAL DUAL REGULATOR CRP"/>
    <property type="match status" value="1"/>
</dbReference>
<dbReference type="SUPFAM" id="SSF51206">
    <property type="entry name" value="cAMP-binding domain-like"/>
    <property type="match status" value="1"/>
</dbReference>
<protein>
    <submittedName>
        <fullName evidence="5">Crp/Fnr family transcriptional regulator</fullName>
    </submittedName>
</protein>
<keyword evidence="3" id="KW-0804">Transcription</keyword>
<keyword evidence="1" id="KW-0805">Transcription regulation</keyword>
<dbReference type="CDD" id="cd00038">
    <property type="entry name" value="CAP_ED"/>
    <property type="match status" value="1"/>
</dbReference>
<dbReference type="RefSeq" id="WP_343887149.1">
    <property type="nucleotide sequence ID" value="NZ_BAAAEH010000002.1"/>
</dbReference>
<comment type="caution">
    <text evidence="5">The sequence shown here is derived from an EMBL/GenBank/DDBJ whole genome shotgun (WGS) entry which is preliminary data.</text>
</comment>
<dbReference type="PROSITE" id="PS51063">
    <property type="entry name" value="HTH_CRP_2"/>
    <property type="match status" value="1"/>
</dbReference>
<evidence type="ECO:0000313" key="6">
    <source>
        <dbReference type="Proteomes" id="UP001419910"/>
    </source>
</evidence>
<evidence type="ECO:0000259" key="4">
    <source>
        <dbReference type="PROSITE" id="PS51063"/>
    </source>
</evidence>
<dbReference type="PANTHER" id="PTHR24567">
    <property type="entry name" value="CRP FAMILY TRANSCRIPTIONAL REGULATORY PROTEIN"/>
    <property type="match status" value="1"/>
</dbReference>
<dbReference type="Proteomes" id="UP001419910">
    <property type="component" value="Unassembled WGS sequence"/>
</dbReference>
<dbReference type="SUPFAM" id="SSF46785">
    <property type="entry name" value="Winged helix' DNA-binding domain"/>
    <property type="match status" value="1"/>
</dbReference>
<dbReference type="Gene3D" id="1.10.10.10">
    <property type="entry name" value="Winged helix-like DNA-binding domain superfamily/Winged helix DNA-binding domain"/>
    <property type="match status" value="1"/>
</dbReference>
<keyword evidence="2" id="KW-0238">DNA-binding</keyword>
<evidence type="ECO:0000256" key="1">
    <source>
        <dbReference type="ARBA" id="ARBA00023015"/>
    </source>
</evidence>
<dbReference type="Gene3D" id="2.60.120.10">
    <property type="entry name" value="Jelly Rolls"/>
    <property type="match status" value="1"/>
</dbReference>
<dbReference type="InterPro" id="IPR036388">
    <property type="entry name" value="WH-like_DNA-bd_sf"/>
</dbReference>
<dbReference type="InterPro" id="IPR050397">
    <property type="entry name" value="Env_Response_Regulators"/>
</dbReference>
<gene>
    <name evidence="5" type="ORF">ABC974_07945</name>
</gene>
<organism evidence="5 6">
    <name type="scientific">Sphingomonas oligophenolica</name>
    <dbReference type="NCBI Taxonomy" id="301154"/>
    <lineage>
        <taxon>Bacteria</taxon>
        <taxon>Pseudomonadati</taxon>
        <taxon>Pseudomonadota</taxon>
        <taxon>Alphaproteobacteria</taxon>
        <taxon>Sphingomonadales</taxon>
        <taxon>Sphingomonadaceae</taxon>
        <taxon>Sphingomonas</taxon>
    </lineage>
</organism>
<evidence type="ECO:0000256" key="3">
    <source>
        <dbReference type="ARBA" id="ARBA00023163"/>
    </source>
</evidence>
<keyword evidence="6" id="KW-1185">Reference proteome</keyword>
<dbReference type="InterPro" id="IPR018490">
    <property type="entry name" value="cNMP-bd_dom_sf"/>
</dbReference>
<dbReference type="Pfam" id="PF13545">
    <property type="entry name" value="HTH_Crp_2"/>
    <property type="match status" value="1"/>
</dbReference>
<dbReference type="PRINTS" id="PR00034">
    <property type="entry name" value="HTHCRP"/>
</dbReference>
<sequence>MANALTRKLERVADLTAGEREVLESLCDRPRIIRAGQDILREGDRPEHLHLVVEGWAIRYNILPNGARQITAYLIPGDFCDLHVLVLEQMDHSIAALGPAKIAYIPKATVNLLTRQLPELLQALWWATLVDEGVLRAWIVNMGRRSAFKRAGHLMCGMYERMNNVGLVHGNAFSLPLTQREIADTLGLTPVHIGRVISRLRKEGLIALQKKELLIPDIERLKAISGFDSRYLHPEHVRVN</sequence>
<name>A0ABU9Y199_9SPHN</name>
<reference evidence="5 6" key="1">
    <citation type="submission" date="2024-05" db="EMBL/GenBank/DDBJ databases">
        <authorList>
            <person name="Liu Q."/>
            <person name="Xin Y.-H."/>
        </authorList>
    </citation>
    <scope>NUCLEOTIDE SEQUENCE [LARGE SCALE GENOMIC DNA]</scope>
    <source>
        <strain evidence="5 6">CGMCC 1.10181</strain>
    </source>
</reference>
<feature type="domain" description="HTH crp-type" evidence="4">
    <location>
        <begin position="145"/>
        <end position="219"/>
    </location>
</feature>
<dbReference type="SMART" id="SM00419">
    <property type="entry name" value="HTH_CRP"/>
    <property type="match status" value="1"/>
</dbReference>
<dbReference type="InterPro" id="IPR014710">
    <property type="entry name" value="RmlC-like_jellyroll"/>
</dbReference>
<dbReference type="InterPro" id="IPR012318">
    <property type="entry name" value="HTH_CRP"/>
</dbReference>
<evidence type="ECO:0000313" key="5">
    <source>
        <dbReference type="EMBL" id="MEN2789552.1"/>
    </source>
</evidence>
<proteinExistence type="predicted"/>
<dbReference type="EMBL" id="JBDIME010000004">
    <property type="protein sequence ID" value="MEN2789552.1"/>
    <property type="molecule type" value="Genomic_DNA"/>
</dbReference>
<dbReference type="Pfam" id="PF00027">
    <property type="entry name" value="cNMP_binding"/>
    <property type="match status" value="1"/>
</dbReference>
<dbReference type="InterPro" id="IPR000595">
    <property type="entry name" value="cNMP-bd_dom"/>
</dbReference>